<sequence length="108" mass="11832">MDSLHVRRRCRTPQFSSRCAPASSGPHRSPVGPVNVIDAWLSLAASGVRFSPPGSCPLAAVLEFLGLDNISIIQQELKQFRYLEKWKKKALSDEQLGITVASTRAQAI</sequence>
<proteinExistence type="predicted"/>
<accession>A0ABU6X9A2</accession>
<keyword evidence="2" id="KW-1185">Reference proteome</keyword>
<comment type="caution">
    <text evidence="1">The sequence shown here is derived from an EMBL/GenBank/DDBJ whole genome shotgun (WGS) entry which is preliminary data.</text>
</comment>
<gene>
    <name evidence="1" type="ORF">PIB30_025685</name>
</gene>
<protein>
    <submittedName>
        <fullName evidence="1">Uncharacterized protein</fullName>
    </submittedName>
</protein>
<evidence type="ECO:0000313" key="1">
    <source>
        <dbReference type="EMBL" id="MED6194129.1"/>
    </source>
</evidence>
<organism evidence="1 2">
    <name type="scientific">Stylosanthes scabra</name>
    <dbReference type="NCBI Taxonomy" id="79078"/>
    <lineage>
        <taxon>Eukaryota</taxon>
        <taxon>Viridiplantae</taxon>
        <taxon>Streptophyta</taxon>
        <taxon>Embryophyta</taxon>
        <taxon>Tracheophyta</taxon>
        <taxon>Spermatophyta</taxon>
        <taxon>Magnoliopsida</taxon>
        <taxon>eudicotyledons</taxon>
        <taxon>Gunneridae</taxon>
        <taxon>Pentapetalae</taxon>
        <taxon>rosids</taxon>
        <taxon>fabids</taxon>
        <taxon>Fabales</taxon>
        <taxon>Fabaceae</taxon>
        <taxon>Papilionoideae</taxon>
        <taxon>50 kb inversion clade</taxon>
        <taxon>dalbergioids sensu lato</taxon>
        <taxon>Dalbergieae</taxon>
        <taxon>Pterocarpus clade</taxon>
        <taxon>Stylosanthes</taxon>
    </lineage>
</organism>
<reference evidence="1 2" key="1">
    <citation type="journal article" date="2023" name="Plants (Basel)">
        <title>Bridging the Gap: Combining Genomics and Transcriptomics Approaches to Understand Stylosanthes scabra, an Orphan Legume from the Brazilian Caatinga.</title>
        <authorList>
            <person name="Ferreira-Neto J.R.C."/>
            <person name="da Silva M.D."/>
            <person name="Binneck E."/>
            <person name="de Melo N.F."/>
            <person name="da Silva R.H."/>
            <person name="de Melo A.L.T.M."/>
            <person name="Pandolfi V."/>
            <person name="Bustamante F.O."/>
            <person name="Brasileiro-Vidal A.C."/>
            <person name="Benko-Iseppon A.M."/>
        </authorList>
    </citation>
    <scope>NUCLEOTIDE SEQUENCE [LARGE SCALE GENOMIC DNA]</scope>
    <source>
        <tissue evidence="1">Leaves</tissue>
    </source>
</reference>
<dbReference type="EMBL" id="JASCZI010211543">
    <property type="protein sequence ID" value="MED6194129.1"/>
    <property type="molecule type" value="Genomic_DNA"/>
</dbReference>
<dbReference type="Proteomes" id="UP001341840">
    <property type="component" value="Unassembled WGS sequence"/>
</dbReference>
<evidence type="ECO:0000313" key="2">
    <source>
        <dbReference type="Proteomes" id="UP001341840"/>
    </source>
</evidence>
<name>A0ABU6X9A2_9FABA</name>